<comment type="caution">
    <text evidence="1">The sequence shown here is derived from an EMBL/GenBank/DDBJ whole genome shotgun (WGS) entry which is preliminary data.</text>
</comment>
<gene>
    <name evidence="1" type="ORF">DLM85_14095</name>
</gene>
<protein>
    <recommendedName>
        <fullName evidence="3">SH3b domain-containing protein</fullName>
    </recommendedName>
</protein>
<dbReference type="RefSeq" id="WP_111478755.1">
    <property type="nucleotide sequence ID" value="NZ_QHKM01000004.1"/>
</dbReference>
<dbReference type="EMBL" id="QHKM01000004">
    <property type="protein sequence ID" value="RAK65845.1"/>
    <property type="molecule type" value="Genomic_DNA"/>
</dbReference>
<evidence type="ECO:0000313" key="1">
    <source>
        <dbReference type="EMBL" id="RAK65845.1"/>
    </source>
</evidence>
<sequence>MLPLLALTSPPPARHQPVYPYEAAIIQDADAYTNVRTDANGRAAINATVRAGEVFLYDTEAYIQQREWISVNVPRGRFCPEVQPLGYMHRSRIRPVSSLPACRPPEMVYKCTLVPFRRQAHRIKYGPAPGSPWVETIDGLRPWGVDGTMPRTETSRLQVVVAGQPVAIPASLYRNLYNGSAEFNAYKNGSTYFVVQFNSDGAGSYGLVWVLKPTGLVQRVLTDDC</sequence>
<dbReference type="Proteomes" id="UP000248553">
    <property type="component" value="Unassembled WGS sequence"/>
</dbReference>
<organism evidence="1 2">
    <name type="scientific">Hymenobacter edaphi</name>
    <dbReference type="NCBI Taxonomy" id="2211146"/>
    <lineage>
        <taxon>Bacteria</taxon>
        <taxon>Pseudomonadati</taxon>
        <taxon>Bacteroidota</taxon>
        <taxon>Cytophagia</taxon>
        <taxon>Cytophagales</taxon>
        <taxon>Hymenobacteraceae</taxon>
        <taxon>Hymenobacter</taxon>
    </lineage>
</organism>
<name>A0A328BGT4_9BACT</name>
<dbReference type="AlphaFoldDB" id="A0A328BGT4"/>
<keyword evidence="2" id="KW-1185">Reference proteome</keyword>
<accession>A0A328BGT4</accession>
<reference evidence="2" key="1">
    <citation type="submission" date="2018-05" db="EMBL/GenBank/DDBJ databases">
        <authorList>
            <person name="Nie L."/>
        </authorList>
    </citation>
    <scope>NUCLEOTIDE SEQUENCE [LARGE SCALE GENOMIC DNA]</scope>
    <source>
        <strain evidence="2">NL</strain>
    </source>
</reference>
<evidence type="ECO:0000313" key="2">
    <source>
        <dbReference type="Proteomes" id="UP000248553"/>
    </source>
</evidence>
<dbReference type="OrthoDB" id="7054664at2"/>
<evidence type="ECO:0008006" key="3">
    <source>
        <dbReference type="Google" id="ProtNLM"/>
    </source>
</evidence>
<proteinExistence type="predicted"/>